<gene>
    <name evidence="3" type="ORF">ECE50_030405</name>
</gene>
<protein>
    <submittedName>
        <fullName evidence="3">Arylsulfatase</fullName>
    </submittedName>
</protein>
<dbReference type="InterPro" id="IPR017850">
    <property type="entry name" value="Alkaline_phosphatase_core_sf"/>
</dbReference>
<dbReference type="CDD" id="cd16143">
    <property type="entry name" value="ARS_like"/>
    <property type="match status" value="1"/>
</dbReference>
<dbReference type="PANTHER" id="PTHR43751">
    <property type="entry name" value="SULFATASE"/>
    <property type="match status" value="1"/>
</dbReference>
<evidence type="ECO:0000256" key="2">
    <source>
        <dbReference type="ARBA" id="ARBA00022801"/>
    </source>
</evidence>
<dbReference type="InterPro" id="IPR024607">
    <property type="entry name" value="Sulfatase_CS"/>
</dbReference>
<proteinExistence type="inferred from homology"/>
<dbReference type="InterPro" id="IPR052701">
    <property type="entry name" value="GAG_Ulvan_Degrading_Sulfatases"/>
</dbReference>
<name>A0A433WLB4_9BACT</name>
<dbReference type="Proteomes" id="UP000281028">
    <property type="component" value="Unassembled WGS sequence"/>
</dbReference>
<dbReference type="Gene3D" id="3.40.720.10">
    <property type="entry name" value="Alkaline Phosphatase, subunit A"/>
    <property type="match status" value="1"/>
</dbReference>
<sequence>MYSSLIRKTGIWFICIACALTASAQRKPNIIIIYADDLGYGDVSCYGMTKIHTPHIDQLAKKGIRFTNAYATSATCTPSRYGILTGKYPWRQRNTGIAPGDAALILPTDRQTLPGMLQQGGYNTAVIGKWHLGLGSSTGVDWNTAISPGPLETGFSYAFIMPATLDRVPCVFVENHHVVHLDSNDPITVSYKHKVGNDPTGKENPEQLRMLPDPHQGHNQTIVDSISRIGWMTGGNSARWKDADIAGTITGKAIQFISDNKQHPFFLYFASGDIHVPRYPHSQFRGKSGMGLRGDAILQLDWTVGQLVHALDSLGLTQNTLIIFSSDNGPVLNDGYLDQAVALAGGHQPAGPLRGGKYSAFEAGARVPFIVQWPAGIKGNRNSPALISQIDLFASLAALTGQAYASGDAPDSFDMLPQLTGKSVKNRPYVITQGGPLSFITGNWKYISPSKGPKVATDVNIELGNDSSPQLYDLRGKTPERMNVAEQYPEKVKKMAAELEKVKAGK</sequence>
<dbReference type="GO" id="GO:0016787">
    <property type="term" value="F:hydrolase activity"/>
    <property type="evidence" value="ECO:0007669"/>
    <property type="project" value="UniProtKB-KW"/>
</dbReference>
<evidence type="ECO:0000313" key="3">
    <source>
        <dbReference type="EMBL" id="NSL91174.1"/>
    </source>
</evidence>
<dbReference type="PROSITE" id="PS00523">
    <property type="entry name" value="SULFATASE_1"/>
    <property type="match status" value="1"/>
</dbReference>
<evidence type="ECO:0000313" key="4">
    <source>
        <dbReference type="Proteomes" id="UP000281028"/>
    </source>
</evidence>
<dbReference type="PANTHER" id="PTHR43751:SF6">
    <property type="entry name" value="N-ACETYLGALACTOSAMINE-6-O-SULFATASE"/>
    <property type="match status" value="1"/>
</dbReference>
<keyword evidence="2" id="KW-0378">Hydrolase</keyword>
<dbReference type="Pfam" id="PF00884">
    <property type="entry name" value="Sulfatase"/>
    <property type="match status" value="1"/>
</dbReference>
<accession>A0A433WLB4</accession>
<dbReference type="Gene3D" id="3.30.1120.10">
    <property type="match status" value="1"/>
</dbReference>
<keyword evidence="3" id="KW-0614">Plasmid</keyword>
<dbReference type="EMBL" id="RIAR02000002">
    <property type="protein sequence ID" value="NSL91174.1"/>
    <property type="molecule type" value="Genomic_DNA"/>
</dbReference>
<evidence type="ECO:0000256" key="1">
    <source>
        <dbReference type="ARBA" id="ARBA00008779"/>
    </source>
</evidence>
<dbReference type="OrthoDB" id="9764377at2"/>
<dbReference type="PROSITE" id="PS00149">
    <property type="entry name" value="SULFATASE_2"/>
    <property type="match status" value="1"/>
</dbReference>
<comment type="caution">
    <text evidence="3">The sequence shown here is derived from an EMBL/GenBank/DDBJ whole genome shotgun (WGS) entry which is preliminary data.</text>
</comment>
<keyword evidence="4" id="KW-1185">Reference proteome</keyword>
<organism evidence="3 4">
    <name type="scientific">Chitinophaga solisilvae</name>
    <dbReference type="NCBI Taxonomy" id="1233460"/>
    <lineage>
        <taxon>Bacteria</taxon>
        <taxon>Pseudomonadati</taxon>
        <taxon>Bacteroidota</taxon>
        <taxon>Chitinophagia</taxon>
        <taxon>Chitinophagales</taxon>
        <taxon>Chitinophagaceae</taxon>
        <taxon>Chitinophaga</taxon>
    </lineage>
</organism>
<dbReference type="AlphaFoldDB" id="A0A433WLB4"/>
<geneLocation type="plasmid" evidence="3">
    <name>MgbsP1</name>
</geneLocation>
<dbReference type="InterPro" id="IPR000917">
    <property type="entry name" value="Sulfatase_N"/>
</dbReference>
<dbReference type="SUPFAM" id="SSF53649">
    <property type="entry name" value="Alkaline phosphatase-like"/>
    <property type="match status" value="1"/>
</dbReference>
<reference evidence="3" key="1">
    <citation type="submission" date="2020-05" db="EMBL/GenBank/DDBJ databases">
        <title>Chitinophaga laudate sp. nov., isolated from a tropical peat swamp.</title>
        <authorList>
            <person name="Goh C.B.S."/>
            <person name="Lee M.S."/>
            <person name="Parimannan S."/>
            <person name="Pasbakhsh P."/>
            <person name="Yule C.M."/>
            <person name="Rajandas H."/>
            <person name="Loke S."/>
            <person name="Croft L."/>
            <person name="Tan J.B.L."/>
        </authorList>
    </citation>
    <scope>NUCLEOTIDE SEQUENCE</scope>
    <source>
        <strain evidence="3">Mgbs1</strain>
        <plasmid evidence="3">MgbsP1</plasmid>
    </source>
</reference>
<comment type="similarity">
    <text evidence="1">Belongs to the sulfatase family.</text>
</comment>